<dbReference type="Pfam" id="PF00672">
    <property type="entry name" value="HAMP"/>
    <property type="match status" value="1"/>
</dbReference>
<dbReference type="GO" id="GO:0000155">
    <property type="term" value="F:phosphorelay sensor kinase activity"/>
    <property type="evidence" value="ECO:0007669"/>
    <property type="project" value="InterPro"/>
</dbReference>
<dbReference type="SMART" id="SM00304">
    <property type="entry name" value="HAMP"/>
    <property type="match status" value="1"/>
</dbReference>
<evidence type="ECO:0000256" key="7">
    <source>
        <dbReference type="ARBA" id="ARBA00023012"/>
    </source>
</evidence>
<feature type="coiled-coil region" evidence="8">
    <location>
        <begin position="263"/>
        <end position="294"/>
    </location>
</feature>
<evidence type="ECO:0000256" key="6">
    <source>
        <dbReference type="ARBA" id="ARBA00022777"/>
    </source>
</evidence>
<evidence type="ECO:0000313" key="13">
    <source>
        <dbReference type="Proteomes" id="UP000574276"/>
    </source>
</evidence>
<dbReference type="SUPFAM" id="SSF47384">
    <property type="entry name" value="Homodimeric domain of signal transducing histidine kinase"/>
    <property type="match status" value="1"/>
</dbReference>
<dbReference type="InterPro" id="IPR003661">
    <property type="entry name" value="HisK_dim/P_dom"/>
</dbReference>
<keyword evidence="6" id="KW-0418">Kinase</keyword>
<comment type="catalytic activity">
    <reaction evidence="1">
        <text>ATP + protein L-histidine = ADP + protein N-phospho-L-histidine.</text>
        <dbReference type="EC" id="2.7.13.3"/>
    </reaction>
</comment>
<evidence type="ECO:0000256" key="2">
    <source>
        <dbReference type="ARBA" id="ARBA00004370"/>
    </source>
</evidence>
<feature type="transmembrane region" description="Helical" evidence="9">
    <location>
        <begin position="7"/>
        <end position="27"/>
    </location>
</feature>
<comment type="caution">
    <text evidence="12">The sequence shown here is derived from an EMBL/GenBank/DDBJ whole genome shotgun (WGS) entry which is preliminary data.</text>
</comment>
<dbReference type="PANTHER" id="PTHR45453">
    <property type="entry name" value="PHOSPHATE REGULON SENSOR PROTEIN PHOR"/>
    <property type="match status" value="1"/>
</dbReference>
<accession>A0A839JYK7</accession>
<dbReference type="InterPro" id="IPR036890">
    <property type="entry name" value="HATPase_C_sf"/>
</dbReference>
<keyword evidence="9" id="KW-0472">Membrane</keyword>
<dbReference type="FunFam" id="1.10.287.130:FF:000001">
    <property type="entry name" value="Two-component sensor histidine kinase"/>
    <property type="match status" value="1"/>
</dbReference>
<dbReference type="SMART" id="SM00387">
    <property type="entry name" value="HATPase_c"/>
    <property type="match status" value="1"/>
</dbReference>
<evidence type="ECO:0000256" key="9">
    <source>
        <dbReference type="SAM" id="Phobius"/>
    </source>
</evidence>
<dbReference type="EMBL" id="JACEGA010000001">
    <property type="protein sequence ID" value="MBB2182476.1"/>
    <property type="molecule type" value="Genomic_DNA"/>
</dbReference>
<dbReference type="InterPro" id="IPR050351">
    <property type="entry name" value="BphY/WalK/GraS-like"/>
</dbReference>
<feature type="domain" description="HAMP" evidence="11">
    <location>
        <begin position="223"/>
        <end position="275"/>
    </location>
</feature>
<dbReference type="InterPro" id="IPR003660">
    <property type="entry name" value="HAMP_dom"/>
</dbReference>
<dbReference type="Gene3D" id="1.10.287.130">
    <property type="match status" value="1"/>
</dbReference>
<proteinExistence type="predicted"/>
<keyword evidence="9" id="KW-1133">Transmembrane helix</keyword>
<evidence type="ECO:0000259" key="10">
    <source>
        <dbReference type="PROSITE" id="PS50109"/>
    </source>
</evidence>
<dbReference type="Gene3D" id="6.10.340.10">
    <property type="match status" value="1"/>
</dbReference>
<feature type="transmembrane region" description="Helical" evidence="9">
    <location>
        <begin position="202"/>
        <end position="221"/>
    </location>
</feature>
<dbReference type="GO" id="GO:0004721">
    <property type="term" value="F:phosphoprotein phosphatase activity"/>
    <property type="evidence" value="ECO:0007669"/>
    <property type="project" value="TreeGrafter"/>
</dbReference>
<dbReference type="InterPro" id="IPR036097">
    <property type="entry name" value="HisK_dim/P_sf"/>
</dbReference>
<evidence type="ECO:0000256" key="4">
    <source>
        <dbReference type="ARBA" id="ARBA00022553"/>
    </source>
</evidence>
<dbReference type="GO" id="GO:0005886">
    <property type="term" value="C:plasma membrane"/>
    <property type="evidence" value="ECO:0007669"/>
    <property type="project" value="TreeGrafter"/>
</dbReference>
<keyword evidence="5" id="KW-0808">Transferase</keyword>
<dbReference type="GO" id="GO:0016036">
    <property type="term" value="P:cellular response to phosphate starvation"/>
    <property type="evidence" value="ECO:0007669"/>
    <property type="project" value="TreeGrafter"/>
</dbReference>
<dbReference type="CDD" id="cd06225">
    <property type="entry name" value="HAMP"/>
    <property type="match status" value="1"/>
</dbReference>
<evidence type="ECO:0000256" key="8">
    <source>
        <dbReference type="SAM" id="Coils"/>
    </source>
</evidence>
<dbReference type="Proteomes" id="UP000574276">
    <property type="component" value="Unassembled WGS sequence"/>
</dbReference>
<feature type="domain" description="Histidine kinase" evidence="10">
    <location>
        <begin position="304"/>
        <end position="520"/>
    </location>
</feature>
<dbReference type="PANTHER" id="PTHR45453:SF3">
    <property type="entry name" value="HISTIDINE KINASE"/>
    <property type="match status" value="1"/>
</dbReference>
<dbReference type="AlphaFoldDB" id="A0A839JYK7"/>
<protein>
    <recommendedName>
        <fullName evidence="3">histidine kinase</fullName>
        <ecNumber evidence="3">2.7.13.3</ecNumber>
    </recommendedName>
</protein>
<keyword evidence="8" id="KW-0175">Coiled coil</keyword>
<reference evidence="12 13" key="1">
    <citation type="submission" date="2020-07" db="EMBL/GenBank/DDBJ databases">
        <title>Characterization and genome sequencing of isolate MD1, a novel member within the family Lachnospiraceae.</title>
        <authorList>
            <person name="Rettenmaier R."/>
            <person name="Di Bello L."/>
            <person name="Zinser C."/>
            <person name="Scheitz K."/>
            <person name="Liebl W."/>
            <person name="Zverlov V."/>
        </authorList>
    </citation>
    <scope>NUCLEOTIDE SEQUENCE [LARGE SCALE GENOMIC DNA]</scope>
    <source>
        <strain evidence="12 13">MD1</strain>
    </source>
</reference>
<dbReference type="InterPro" id="IPR005467">
    <property type="entry name" value="His_kinase_dom"/>
</dbReference>
<organism evidence="12 13">
    <name type="scientific">Variimorphobacter saccharofermentans</name>
    <dbReference type="NCBI Taxonomy" id="2755051"/>
    <lineage>
        <taxon>Bacteria</taxon>
        <taxon>Bacillati</taxon>
        <taxon>Bacillota</taxon>
        <taxon>Clostridia</taxon>
        <taxon>Lachnospirales</taxon>
        <taxon>Lachnospiraceae</taxon>
        <taxon>Variimorphobacter</taxon>
    </lineage>
</organism>
<dbReference type="InterPro" id="IPR003594">
    <property type="entry name" value="HATPase_dom"/>
</dbReference>
<keyword evidence="4" id="KW-0597">Phosphoprotein</keyword>
<gene>
    <name evidence="12" type="ORF">H0486_06250</name>
</gene>
<dbReference type="SUPFAM" id="SSF158472">
    <property type="entry name" value="HAMP domain-like"/>
    <property type="match status" value="1"/>
</dbReference>
<evidence type="ECO:0000313" key="12">
    <source>
        <dbReference type="EMBL" id="MBB2182476.1"/>
    </source>
</evidence>
<dbReference type="RefSeq" id="WP_228352196.1">
    <property type="nucleotide sequence ID" value="NZ_JACEGA010000001.1"/>
</dbReference>
<sequence>MKHSIRLKLVVLLSLMVILTIFLTWIINRTFLSDFYIHSKIKTLDHAYQKIQQICENREGAYLSEDDTVMMERLATDYNIDIYVIDEDLNVYYPAPDNFGKREYNLIMNMIGEYRFPGSNKDIEDKKILKETQDYWIISLHDRTLDSNYIDLVDIDLMDISIMDFFGDNLDDYFDETDDDTVVLIRSNLESIEESVVISNKFLAYIGVLAVIIGTLAMLIISKKFTKPILDLAGIAKKMTDLDFDVKYKGKTKDEIGVLGNSINILSDKLQNTITELKQANNELMSDIQKKTEIDEMRKEFLSNVSHELKTPISLIQGYAEGLKENINEDEESRNFYCEVIMDEADKMNKMVKKLLSLNELEFGNNQVNFERFDIVALIRSIIAASDILLKQKEILLHFEDYPSIYVWADEYMIEQVVSNYLSNAINHVNGARIIEIKLIQMENKVRVAVFNTGDNIPEEELDKIWIKFYKVDKARTREYGGSGIGLSIVKAIMNSLNQNFGAINRPTGMEFWFELDTKA</sequence>
<dbReference type="SUPFAM" id="SSF55874">
    <property type="entry name" value="ATPase domain of HSP90 chaperone/DNA topoisomerase II/histidine kinase"/>
    <property type="match status" value="1"/>
</dbReference>
<dbReference type="Pfam" id="PF00512">
    <property type="entry name" value="HisKA"/>
    <property type="match status" value="1"/>
</dbReference>
<dbReference type="CDD" id="cd00082">
    <property type="entry name" value="HisKA"/>
    <property type="match status" value="1"/>
</dbReference>
<evidence type="ECO:0000256" key="3">
    <source>
        <dbReference type="ARBA" id="ARBA00012438"/>
    </source>
</evidence>
<dbReference type="PROSITE" id="PS50885">
    <property type="entry name" value="HAMP"/>
    <property type="match status" value="1"/>
</dbReference>
<dbReference type="SMART" id="SM00388">
    <property type="entry name" value="HisKA"/>
    <property type="match status" value="1"/>
</dbReference>
<evidence type="ECO:0000259" key="11">
    <source>
        <dbReference type="PROSITE" id="PS50885"/>
    </source>
</evidence>
<dbReference type="Gene3D" id="3.30.565.10">
    <property type="entry name" value="Histidine kinase-like ATPase, C-terminal domain"/>
    <property type="match status" value="1"/>
</dbReference>
<comment type="subcellular location">
    <subcellularLocation>
        <location evidence="2">Membrane</location>
    </subcellularLocation>
</comment>
<dbReference type="Pfam" id="PF02518">
    <property type="entry name" value="HATPase_c"/>
    <property type="match status" value="1"/>
</dbReference>
<evidence type="ECO:0000256" key="1">
    <source>
        <dbReference type="ARBA" id="ARBA00000085"/>
    </source>
</evidence>
<dbReference type="EC" id="2.7.13.3" evidence="3"/>
<keyword evidence="9" id="KW-0812">Transmembrane</keyword>
<keyword evidence="7" id="KW-0902">Two-component regulatory system</keyword>
<keyword evidence="13" id="KW-1185">Reference proteome</keyword>
<evidence type="ECO:0000256" key="5">
    <source>
        <dbReference type="ARBA" id="ARBA00022679"/>
    </source>
</evidence>
<dbReference type="PROSITE" id="PS50109">
    <property type="entry name" value="HIS_KIN"/>
    <property type="match status" value="1"/>
</dbReference>
<name>A0A839JYK7_9FIRM</name>